<evidence type="ECO:0008006" key="4">
    <source>
        <dbReference type="Google" id="ProtNLM"/>
    </source>
</evidence>
<organism evidence="2 3">
    <name type="scientific">Rhizorhabdus dicambivorans</name>
    <dbReference type="NCBI Taxonomy" id="1850238"/>
    <lineage>
        <taxon>Bacteria</taxon>
        <taxon>Pseudomonadati</taxon>
        <taxon>Pseudomonadota</taxon>
        <taxon>Alphaproteobacteria</taxon>
        <taxon>Sphingomonadales</taxon>
        <taxon>Sphingomonadaceae</taxon>
        <taxon>Rhizorhabdus</taxon>
    </lineage>
</organism>
<name>A0A2A4FLM1_9SPHN</name>
<evidence type="ECO:0000256" key="1">
    <source>
        <dbReference type="ARBA" id="ARBA00022801"/>
    </source>
</evidence>
<comment type="caution">
    <text evidence="2">The sequence shown here is derived from an EMBL/GenBank/DDBJ whole genome shotgun (WGS) entry which is preliminary data.</text>
</comment>
<protein>
    <recommendedName>
        <fullName evidence="4">Alpha/beta hydrolase</fullName>
    </recommendedName>
</protein>
<dbReference type="OrthoDB" id="1094230at2"/>
<keyword evidence="3" id="KW-1185">Reference proteome</keyword>
<dbReference type="SUPFAM" id="SSF53474">
    <property type="entry name" value="alpha/beta-Hydrolases"/>
    <property type="match status" value="1"/>
</dbReference>
<evidence type="ECO:0000313" key="2">
    <source>
        <dbReference type="EMBL" id="PCE39645.1"/>
    </source>
</evidence>
<reference evidence="2 3" key="1">
    <citation type="submission" date="2017-09" db="EMBL/GenBank/DDBJ databases">
        <title>The Catabolism of 3,6-Dichlorosalicylic acid is Initiated by the Cytochrome P450 Monooxygenase DsmABC in Rhizorhabdus dicambivorans Ndbn-20.</title>
        <authorList>
            <person name="Na L."/>
        </authorList>
    </citation>
    <scope>NUCLEOTIDE SEQUENCE [LARGE SCALE GENOMIC DNA]</scope>
    <source>
        <strain evidence="2 3">Ndbn-20m</strain>
    </source>
</reference>
<dbReference type="PANTHER" id="PTHR22946:SF9">
    <property type="entry name" value="POLYKETIDE TRANSFERASE AF380"/>
    <property type="match status" value="1"/>
</dbReference>
<dbReference type="GO" id="GO:0052689">
    <property type="term" value="F:carboxylic ester hydrolase activity"/>
    <property type="evidence" value="ECO:0007669"/>
    <property type="project" value="UniProtKB-ARBA"/>
</dbReference>
<dbReference type="EMBL" id="NWUF01000056">
    <property type="protein sequence ID" value="PCE39645.1"/>
    <property type="molecule type" value="Genomic_DNA"/>
</dbReference>
<dbReference type="InterPro" id="IPR029058">
    <property type="entry name" value="AB_hydrolase_fold"/>
</dbReference>
<dbReference type="KEGG" id="rdi:CMV14_09750"/>
<accession>A0A2A4FLM1</accession>
<proteinExistence type="predicted"/>
<sequence>MPFDIIIDGRDTDESFDFSLRLDSHVVPGTFWNAKPSAGVPPALTLLQHGGPLHKRHENSDNLARSIVERTGSAVLLIDGPIHGQRRAEQLELMEMLGVFRRYWQDDAGIDGMVSDWRQALDAVLERGWADPDRVAWFGVSMGTAYGIPVCAADARIKAAAMGMWGTDWGQAERLIGDARRMTIPALFQIKAGDEIFSNGGQREIFEALGSGDKRLSTFPGGHSLTAPGQLDQLLDFVTHTFSEA</sequence>
<dbReference type="AlphaFoldDB" id="A0A2A4FLM1"/>
<dbReference type="InterPro" id="IPR050261">
    <property type="entry name" value="FrsA_esterase"/>
</dbReference>
<dbReference type="Proteomes" id="UP000218934">
    <property type="component" value="Unassembled WGS sequence"/>
</dbReference>
<keyword evidence="1" id="KW-0378">Hydrolase</keyword>
<gene>
    <name evidence="2" type="ORF">COO09_24450</name>
</gene>
<dbReference type="RefSeq" id="WP_066970212.1">
    <property type="nucleotide sequence ID" value="NZ_CP023449.1"/>
</dbReference>
<dbReference type="Gene3D" id="3.40.50.1820">
    <property type="entry name" value="alpha/beta hydrolase"/>
    <property type="match status" value="1"/>
</dbReference>
<evidence type="ECO:0000313" key="3">
    <source>
        <dbReference type="Proteomes" id="UP000218934"/>
    </source>
</evidence>
<dbReference type="PANTHER" id="PTHR22946">
    <property type="entry name" value="DIENELACTONE HYDROLASE DOMAIN-CONTAINING PROTEIN-RELATED"/>
    <property type="match status" value="1"/>
</dbReference>